<dbReference type="PANTHER" id="PTHR47894:SF4">
    <property type="entry name" value="HTH-TYPE TRANSCRIPTIONAL REGULATOR GADX"/>
    <property type="match status" value="1"/>
</dbReference>
<dbReference type="RefSeq" id="WP_004619536.1">
    <property type="nucleotide sequence ID" value="NZ_APMP01000011.1"/>
</dbReference>
<evidence type="ECO:0000313" key="5">
    <source>
        <dbReference type="EMBL" id="ENZ81952.1"/>
    </source>
</evidence>
<protein>
    <submittedName>
        <fullName evidence="5">Transcriptional regulator, AraC family</fullName>
    </submittedName>
</protein>
<proteinExistence type="predicted"/>
<dbReference type="GO" id="GO:0003700">
    <property type="term" value="F:DNA-binding transcription factor activity"/>
    <property type="evidence" value="ECO:0007669"/>
    <property type="project" value="InterPro"/>
</dbReference>
<organism evidence="5 6">
    <name type="scientific">Caulobacter vibrioides OR37</name>
    <dbReference type="NCBI Taxonomy" id="1292034"/>
    <lineage>
        <taxon>Bacteria</taxon>
        <taxon>Pseudomonadati</taxon>
        <taxon>Pseudomonadota</taxon>
        <taxon>Alphaproteobacteria</taxon>
        <taxon>Caulobacterales</taxon>
        <taxon>Caulobacteraceae</taxon>
        <taxon>Caulobacter</taxon>
    </lineage>
</organism>
<dbReference type="PANTHER" id="PTHR47894">
    <property type="entry name" value="HTH-TYPE TRANSCRIPTIONAL REGULATOR GADX"/>
    <property type="match status" value="1"/>
</dbReference>
<reference evidence="5 6" key="1">
    <citation type="journal article" date="2013" name="Genome Announc.">
        <title>Draft Genome Sequence for Caulobacter sp. Strain OR37, a Bacterium Tolerant to Heavy Metals.</title>
        <authorList>
            <person name="Utturkar S.M."/>
            <person name="Bollmann A."/>
            <person name="Brzoska R.M."/>
            <person name="Klingeman D.M."/>
            <person name="Epstein S.E."/>
            <person name="Palumbo A.V."/>
            <person name="Brown S.D."/>
        </authorList>
    </citation>
    <scope>NUCLEOTIDE SEQUENCE [LARGE SCALE GENOMIC DNA]</scope>
    <source>
        <strain evidence="5 6">OR37</strain>
    </source>
</reference>
<name>R0ELF3_CAUVI</name>
<comment type="caution">
    <text evidence="5">The sequence shown here is derived from an EMBL/GenBank/DDBJ whole genome shotgun (WGS) entry which is preliminary data.</text>
</comment>
<dbReference type="eggNOG" id="COG2207">
    <property type="taxonomic scope" value="Bacteria"/>
</dbReference>
<dbReference type="EMBL" id="APMP01000011">
    <property type="protein sequence ID" value="ENZ81952.1"/>
    <property type="molecule type" value="Genomic_DNA"/>
</dbReference>
<keyword evidence="1" id="KW-0805">Transcription regulation</keyword>
<gene>
    <name evidence="5" type="ORF">OR37_02188</name>
</gene>
<dbReference type="Gene3D" id="1.10.10.60">
    <property type="entry name" value="Homeodomain-like"/>
    <property type="match status" value="1"/>
</dbReference>
<sequence precursor="true">MVSAEIQATVSGGFFGALLEFAVSLGADRETLLARAQVTSDDLADPDARIPLSAYKALYRAGEALTGEPALALKFPEATRFEHISIVGLICQSADTMGGALKQLNRFSRLVVEVDGVSDGPRFQLISKDGELWLEDRCANADDFPQLVEAALGRFVCEMARHYPDFAFVRAVCLTRERPAHAAEYERILRAPVTFGAAWNALRIEPTWLSLRIHRPNPYAFGLFNSRADQLLKSLIASKTSRGQVEALLIPLLHTGELAMADIAARMGLSRQTLYRHLKREGVSFDQVLDALRHRMALDYLEQLSVNETAYLVGFSEASAFSRAFRRWTGTSPRARKAS</sequence>
<dbReference type="SMART" id="SM00342">
    <property type="entry name" value="HTH_ARAC"/>
    <property type="match status" value="1"/>
</dbReference>
<dbReference type="OrthoDB" id="9805730at2"/>
<dbReference type="InterPro" id="IPR032687">
    <property type="entry name" value="AraC-type_N"/>
</dbReference>
<dbReference type="Pfam" id="PF12833">
    <property type="entry name" value="HTH_18"/>
    <property type="match status" value="1"/>
</dbReference>
<dbReference type="InterPro" id="IPR018060">
    <property type="entry name" value="HTH_AraC"/>
</dbReference>
<dbReference type="PATRIC" id="fig|1292034.3.peg.2174"/>
<evidence type="ECO:0000313" key="6">
    <source>
        <dbReference type="Proteomes" id="UP000013063"/>
    </source>
</evidence>
<dbReference type="GO" id="GO:0005829">
    <property type="term" value="C:cytosol"/>
    <property type="evidence" value="ECO:0007669"/>
    <property type="project" value="TreeGrafter"/>
</dbReference>
<evidence type="ECO:0000259" key="4">
    <source>
        <dbReference type="PROSITE" id="PS01124"/>
    </source>
</evidence>
<keyword evidence="6" id="KW-1185">Reference proteome</keyword>
<dbReference type="Proteomes" id="UP000013063">
    <property type="component" value="Unassembled WGS sequence"/>
</dbReference>
<accession>R0ELF3</accession>
<evidence type="ECO:0000256" key="3">
    <source>
        <dbReference type="ARBA" id="ARBA00023163"/>
    </source>
</evidence>
<evidence type="ECO:0000256" key="1">
    <source>
        <dbReference type="ARBA" id="ARBA00023015"/>
    </source>
</evidence>
<dbReference type="STRING" id="1292034.OR37_02188"/>
<feature type="domain" description="HTH araC/xylS-type" evidence="4">
    <location>
        <begin position="243"/>
        <end position="339"/>
    </location>
</feature>
<evidence type="ECO:0000256" key="2">
    <source>
        <dbReference type="ARBA" id="ARBA00023125"/>
    </source>
</evidence>
<dbReference type="SUPFAM" id="SSF46689">
    <property type="entry name" value="Homeodomain-like"/>
    <property type="match status" value="1"/>
</dbReference>
<dbReference type="AlphaFoldDB" id="R0ELF3"/>
<keyword evidence="2" id="KW-0238">DNA-binding</keyword>
<keyword evidence="3" id="KW-0804">Transcription</keyword>
<dbReference type="InterPro" id="IPR009057">
    <property type="entry name" value="Homeodomain-like_sf"/>
</dbReference>
<dbReference type="Pfam" id="PF12625">
    <property type="entry name" value="Arabinose_bd"/>
    <property type="match status" value="1"/>
</dbReference>
<dbReference type="GO" id="GO:0000976">
    <property type="term" value="F:transcription cis-regulatory region binding"/>
    <property type="evidence" value="ECO:0007669"/>
    <property type="project" value="TreeGrafter"/>
</dbReference>
<dbReference type="PROSITE" id="PS01124">
    <property type="entry name" value="HTH_ARAC_FAMILY_2"/>
    <property type="match status" value="1"/>
</dbReference>